<dbReference type="Pfam" id="PF03050">
    <property type="entry name" value="DDE_Tnp_IS66"/>
    <property type="match status" value="1"/>
</dbReference>
<evidence type="ECO:0000313" key="3">
    <source>
        <dbReference type="Proteomes" id="UP001432180"/>
    </source>
</evidence>
<keyword evidence="3" id="KW-1185">Reference proteome</keyword>
<name>A0ABZ0SEP9_9GAMM</name>
<proteinExistence type="predicted"/>
<gene>
    <name evidence="2" type="ORF">Thiowin_04084</name>
</gene>
<sequence>MRWTLAFAFVQFFPNFFLRVRGQIWDLYADLKAYQRDPDPALIPVLEARFETIFTEQTSFATLNQTLKRLHRHKQKLLLVLKRPEIVLHTNGSEGDIRGYVKWRKISGGTRSELGKRCRDGFASLKTTCRKLGISFWDYLGDRIGGHHNIPPLPGMIRERAAAAGVVP</sequence>
<evidence type="ECO:0000259" key="1">
    <source>
        <dbReference type="Pfam" id="PF03050"/>
    </source>
</evidence>
<evidence type="ECO:0000313" key="2">
    <source>
        <dbReference type="EMBL" id="WPL18982.1"/>
    </source>
</evidence>
<dbReference type="InterPro" id="IPR004291">
    <property type="entry name" value="Transposase_IS66_central"/>
</dbReference>
<feature type="domain" description="Transposase IS66 central" evidence="1">
    <location>
        <begin position="42"/>
        <end position="115"/>
    </location>
</feature>
<dbReference type="Proteomes" id="UP001432180">
    <property type="component" value="Chromosome"/>
</dbReference>
<accession>A0ABZ0SEP9</accession>
<organism evidence="2 3">
    <name type="scientific">Thiorhodovibrio winogradskyi</name>
    <dbReference type="NCBI Taxonomy" id="77007"/>
    <lineage>
        <taxon>Bacteria</taxon>
        <taxon>Pseudomonadati</taxon>
        <taxon>Pseudomonadota</taxon>
        <taxon>Gammaproteobacteria</taxon>
        <taxon>Chromatiales</taxon>
        <taxon>Chromatiaceae</taxon>
        <taxon>Thiorhodovibrio</taxon>
    </lineage>
</organism>
<reference evidence="2 3" key="1">
    <citation type="journal article" date="2023" name="Microorganisms">
        <title>Thiorhodovibrio frisius and Trv. litoralis spp. nov., Two Novel Members from a Clade of Fastidious Purple Sulfur Bacteria That Exhibit Unique Red-Shifted Light-Harvesting Capabilities.</title>
        <authorList>
            <person name="Methner A."/>
            <person name="Kuzyk S.B."/>
            <person name="Petersen J."/>
            <person name="Bauer S."/>
            <person name="Brinkmann H."/>
            <person name="Sichau K."/>
            <person name="Wanner G."/>
            <person name="Wolf J."/>
            <person name="Neumann-Schaal M."/>
            <person name="Henke P."/>
            <person name="Tank M."/>
            <person name="Sproer C."/>
            <person name="Bunk B."/>
            <person name="Overmann J."/>
        </authorList>
    </citation>
    <scope>NUCLEOTIDE SEQUENCE [LARGE SCALE GENOMIC DNA]</scope>
    <source>
        <strain evidence="2 3">DSM 6702</strain>
    </source>
</reference>
<dbReference type="EMBL" id="CP121472">
    <property type="protein sequence ID" value="WPL18982.1"/>
    <property type="molecule type" value="Genomic_DNA"/>
</dbReference>
<protein>
    <submittedName>
        <fullName evidence="2">Transposase IS66 family protein</fullName>
    </submittedName>
</protein>